<gene>
    <name evidence="1" type="ORF">LXM24_15225</name>
</gene>
<keyword evidence="1" id="KW-0436">Ligase</keyword>
<protein>
    <submittedName>
        <fullName evidence="1">2'-5' RNA ligase family protein</fullName>
    </submittedName>
</protein>
<dbReference type="Gene3D" id="3.90.1140.10">
    <property type="entry name" value="Cyclic phosphodiesterase"/>
    <property type="match status" value="1"/>
</dbReference>
<dbReference type="Pfam" id="PF13563">
    <property type="entry name" value="2_5_RNA_ligase2"/>
    <property type="match status" value="1"/>
</dbReference>
<dbReference type="AlphaFoldDB" id="A0A9X1PBD5"/>
<reference evidence="1" key="1">
    <citation type="submission" date="2021-12" db="EMBL/GenBank/DDBJ databases">
        <title>Novel species in genus Dyadobacter.</title>
        <authorList>
            <person name="Ma C."/>
        </authorList>
    </citation>
    <scope>NUCLEOTIDE SEQUENCE</scope>
    <source>
        <strain evidence="1">CY399</strain>
    </source>
</reference>
<dbReference type="InterPro" id="IPR009097">
    <property type="entry name" value="Cyclic_Pdiesterase"/>
</dbReference>
<dbReference type="EMBL" id="JAJTTA010000002">
    <property type="protein sequence ID" value="MCF0041455.1"/>
    <property type="molecule type" value="Genomic_DNA"/>
</dbReference>
<evidence type="ECO:0000313" key="2">
    <source>
        <dbReference type="Proteomes" id="UP001139700"/>
    </source>
</evidence>
<organism evidence="1 2">
    <name type="scientific">Dyadobacter fanqingshengii</name>
    <dbReference type="NCBI Taxonomy" id="2906443"/>
    <lineage>
        <taxon>Bacteria</taxon>
        <taxon>Pseudomonadati</taxon>
        <taxon>Bacteroidota</taxon>
        <taxon>Cytophagia</taxon>
        <taxon>Cytophagales</taxon>
        <taxon>Spirosomataceae</taxon>
        <taxon>Dyadobacter</taxon>
    </lineage>
</organism>
<keyword evidence="2" id="KW-1185">Reference proteome</keyword>
<sequence>MNSEKRHIPTKDPERRPLVATLEIEPSTQQYFNQLRRQHFPAERNYLNAHLTLFHALPHEPWIIEDLRELAKDQTPFEATAQTIISLGGGTAFKISSAELPAFHQKLRERWFEFLSRQDQQKRNFHITVQNKVDPQLAKKLQSELAQTFKPFSFIVTGFQLWRYLGGPWEYVMTISFEGNAPENLLL</sequence>
<accession>A0A9X1PBD5</accession>
<dbReference type="SUPFAM" id="SSF55144">
    <property type="entry name" value="LigT-like"/>
    <property type="match status" value="1"/>
</dbReference>
<dbReference type="RefSeq" id="WP_234614199.1">
    <property type="nucleotide sequence ID" value="NZ_CP098806.1"/>
</dbReference>
<proteinExistence type="predicted"/>
<dbReference type="Proteomes" id="UP001139700">
    <property type="component" value="Unassembled WGS sequence"/>
</dbReference>
<evidence type="ECO:0000313" key="1">
    <source>
        <dbReference type="EMBL" id="MCF0041455.1"/>
    </source>
</evidence>
<name>A0A9X1PBD5_9BACT</name>
<dbReference type="GO" id="GO:0016874">
    <property type="term" value="F:ligase activity"/>
    <property type="evidence" value="ECO:0007669"/>
    <property type="project" value="UniProtKB-KW"/>
</dbReference>
<comment type="caution">
    <text evidence="1">The sequence shown here is derived from an EMBL/GenBank/DDBJ whole genome shotgun (WGS) entry which is preliminary data.</text>
</comment>